<feature type="region of interest" description="Disordered" evidence="2">
    <location>
        <begin position="1"/>
        <end position="21"/>
    </location>
</feature>
<keyword evidence="5" id="KW-1185">Reference proteome</keyword>
<dbReference type="Pfam" id="PF01464">
    <property type="entry name" value="SLT"/>
    <property type="match status" value="1"/>
</dbReference>
<evidence type="ECO:0000313" key="4">
    <source>
        <dbReference type="EMBL" id="MFC3099902.1"/>
    </source>
</evidence>
<dbReference type="SUPFAM" id="SSF53955">
    <property type="entry name" value="Lysozyme-like"/>
    <property type="match status" value="1"/>
</dbReference>
<proteinExistence type="inferred from homology"/>
<dbReference type="Gene3D" id="1.10.530.10">
    <property type="match status" value="1"/>
</dbReference>
<evidence type="ECO:0000256" key="1">
    <source>
        <dbReference type="ARBA" id="ARBA00009387"/>
    </source>
</evidence>
<evidence type="ECO:0000256" key="2">
    <source>
        <dbReference type="SAM" id="MobiDB-lite"/>
    </source>
</evidence>
<name>A0ABV7EE72_9SPHN</name>
<gene>
    <name evidence="4" type="ORF">ACFODK_03245</name>
</gene>
<accession>A0ABV7EE72</accession>
<comment type="similarity">
    <text evidence="1">Belongs to the virb1 family.</text>
</comment>
<evidence type="ECO:0000259" key="3">
    <source>
        <dbReference type="Pfam" id="PF01464"/>
    </source>
</evidence>
<feature type="compositionally biased region" description="Polar residues" evidence="2">
    <location>
        <begin position="1"/>
        <end position="10"/>
    </location>
</feature>
<dbReference type="InterPro" id="IPR008258">
    <property type="entry name" value="Transglycosylase_SLT_dom_1"/>
</dbReference>
<feature type="domain" description="Transglycosylase SLT" evidence="3">
    <location>
        <begin position="26"/>
        <end position="72"/>
    </location>
</feature>
<protein>
    <submittedName>
        <fullName evidence="4">Transglycosylase SLT domain-containing protein</fullName>
    </submittedName>
</protein>
<sequence length="291" mass="30051">MSDPATTVQSAPAARPAGTGNTQAAIARAARATGVDFSYLLAQARVESGLDPQARARTSSATGLFQFIDQTWLSTLDRHGERLGLGHLADAISTSGGRARVTDPTLRGQILALRNDPEIASLMAGALAGDNREALLPVLGREPDHAELYLAHFLGAEGSARLLSTLGHSPDTPAAAILPQAARANRAIFFEQSGAPRSVAGVMDVVRAKVDRAMAQGGVVPEGYAAGARIAGQWPPPSLPAVAQALPASAPRPTMADTLEKSFGLSDASSQAPAGLAHIRRAYARLSAFGL</sequence>
<evidence type="ECO:0000313" key="5">
    <source>
        <dbReference type="Proteomes" id="UP001595378"/>
    </source>
</evidence>
<reference evidence="5" key="1">
    <citation type="journal article" date="2019" name="Int. J. Syst. Evol. Microbiol.">
        <title>The Global Catalogue of Microorganisms (GCM) 10K type strain sequencing project: providing services to taxonomists for standard genome sequencing and annotation.</title>
        <authorList>
            <consortium name="The Broad Institute Genomics Platform"/>
            <consortium name="The Broad Institute Genome Sequencing Center for Infectious Disease"/>
            <person name="Wu L."/>
            <person name="Ma J."/>
        </authorList>
    </citation>
    <scope>NUCLEOTIDE SEQUENCE [LARGE SCALE GENOMIC DNA]</scope>
    <source>
        <strain evidence="5">KCTC 52606</strain>
    </source>
</reference>
<dbReference type="EMBL" id="JBHRSU010000003">
    <property type="protein sequence ID" value="MFC3099902.1"/>
    <property type="molecule type" value="Genomic_DNA"/>
</dbReference>
<dbReference type="RefSeq" id="WP_336918529.1">
    <property type="nucleotide sequence ID" value="NZ_JBANRN010000005.1"/>
</dbReference>
<dbReference type="Proteomes" id="UP001595378">
    <property type="component" value="Unassembled WGS sequence"/>
</dbReference>
<comment type="caution">
    <text evidence="4">The sequence shown here is derived from an EMBL/GenBank/DDBJ whole genome shotgun (WGS) entry which is preliminary data.</text>
</comment>
<organism evidence="4 5">
    <name type="scientific">Alteraurantiacibacter lauratis</name>
    <dbReference type="NCBI Taxonomy" id="2054627"/>
    <lineage>
        <taxon>Bacteria</taxon>
        <taxon>Pseudomonadati</taxon>
        <taxon>Pseudomonadota</taxon>
        <taxon>Alphaproteobacteria</taxon>
        <taxon>Sphingomonadales</taxon>
        <taxon>Erythrobacteraceae</taxon>
        <taxon>Alteraurantiacibacter</taxon>
    </lineage>
</organism>
<dbReference type="InterPro" id="IPR023346">
    <property type="entry name" value="Lysozyme-like_dom_sf"/>
</dbReference>